<dbReference type="InterPro" id="IPR006221">
    <property type="entry name" value="TrpG/PapA_dom"/>
</dbReference>
<dbReference type="PANTHER" id="PTHR43418">
    <property type="entry name" value="MULTIFUNCTIONAL TRYPTOPHAN BIOSYNTHESIS PROTEIN-RELATED"/>
    <property type="match status" value="1"/>
</dbReference>
<evidence type="ECO:0000259" key="2">
    <source>
        <dbReference type="Pfam" id="PF00117"/>
    </source>
</evidence>
<dbReference type="RefSeq" id="WP_243323453.1">
    <property type="nucleotide sequence ID" value="NZ_JAKZMM010000006.1"/>
</dbReference>
<gene>
    <name evidence="3" type="ORF">MUN53_03645</name>
</gene>
<dbReference type="PRINTS" id="PR00096">
    <property type="entry name" value="GATASE"/>
</dbReference>
<reference evidence="3 4" key="1">
    <citation type="submission" date="2022-03" db="EMBL/GenBank/DDBJ databases">
        <title>Parabacteroides sp. nov. isolated from swine feces.</title>
        <authorList>
            <person name="Bak J.E."/>
        </authorList>
    </citation>
    <scope>NUCLEOTIDE SEQUENCE [LARGE SCALE GENOMIC DNA]</scope>
    <source>
        <strain evidence="3 4">AGMB00274</strain>
    </source>
</reference>
<accession>A0ABT0BY52</accession>
<feature type="domain" description="Glutamine amidotransferase" evidence="2">
    <location>
        <begin position="5"/>
        <end position="189"/>
    </location>
</feature>
<proteinExistence type="predicted"/>
<dbReference type="EMBL" id="JAKZMM010000006">
    <property type="protein sequence ID" value="MCJ2379707.1"/>
    <property type="molecule type" value="Genomic_DNA"/>
</dbReference>
<dbReference type="SUPFAM" id="SSF52317">
    <property type="entry name" value="Class I glutamine amidotransferase-like"/>
    <property type="match status" value="1"/>
</dbReference>
<evidence type="ECO:0000256" key="1">
    <source>
        <dbReference type="ARBA" id="ARBA00022962"/>
    </source>
</evidence>
<dbReference type="PROSITE" id="PS51273">
    <property type="entry name" value="GATASE_TYPE_1"/>
    <property type="match status" value="1"/>
</dbReference>
<keyword evidence="1" id="KW-0315">Glutamine amidotransferase</keyword>
<organism evidence="3 4">
    <name type="scientific">Parabacteroides faecalis</name>
    <dbReference type="NCBI Taxonomy" id="2924040"/>
    <lineage>
        <taxon>Bacteria</taxon>
        <taxon>Pseudomonadati</taxon>
        <taxon>Bacteroidota</taxon>
        <taxon>Bacteroidia</taxon>
        <taxon>Bacteroidales</taxon>
        <taxon>Tannerellaceae</taxon>
        <taxon>Parabacteroides</taxon>
    </lineage>
</organism>
<keyword evidence="4" id="KW-1185">Reference proteome</keyword>
<dbReference type="InterPro" id="IPR050472">
    <property type="entry name" value="Anth_synth/Amidotransfase"/>
</dbReference>
<dbReference type="InterPro" id="IPR029062">
    <property type="entry name" value="Class_I_gatase-like"/>
</dbReference>
<dbReference type="PANTHER" id="PTHR43418:SF4">
    <property type="entry name" value="MULTIFUNCTIONAL TRYPTOPHAN BIOSYNTHESIS PROTEIN"/>
    <property type="match status" value="1"/>
</dbReference>
<comment type="caution">
    <text evidence="3">The sequence shown here is derived from an EMBL/GenBank/DDBJ whole genome shotgun (WGS) entry which is preliminary data.</text>
</comment>
<dbReference type="PRINTS" id="PR00097">
    <property type="entry name" value="ANTSNTHASEII"/>
</dbReference>
<protein>
    <submittedName>
        <fullName evidence="3">Aminodeoxychorismate/anthranilate synthase component II</fullName>
    </submittedName>
</protein>
<dbReference type="CDD" id="cd01743">
    <property type="entry name" value="GATase1_Anthranilate_Synthase"/>
    <property type="match status" value="1"/>
</dbReference>
<dbReference type="Proteomes" id="UP001165444">
    <property type="component" value="Unassembled WGS sequence"/>
</dbReference>
<evidence type="ECO:0000313" key="3">
    <source>
        <dbReference type="EMBL" id="MCJ2379707.1"/>
    </source>
</evidence>
<name>A0ABT0BY52_9BACT</name>
<evidence type="ECO:0000313" key="4">
    <source>
        <dbReference type="Proteomes" id="UP001165444"/>
    </source>
</evidence>
<dbReference type="Gene3D" id="3.40.50.880">
    <property type="match status" value="1"/>
</dbReference>
<dbReference type="PRINTS" id="PR00099">
    <property type="entry name" value="CPSGATASE"/>
</dbReference>
<sequence length="190" mass="21756">MKRVLVVDNYDSFVYNLVQILREDPLCSFEVVTNDRIPFNRLDEFDCLLLSPGPGIPEEAGDLLTLIDRCHRSHAILGVCLGHQAIGQYFGAQLEQMSSPKHGHPSTLQIRDHQDRLYKQVNEPIQVGRYHSWLLSTDSFPDCLHITAMDEEGHIMSFSHKQLPIYGVQFHPESIMTPQGSMMIRNFLHD</sequence>
<dbReference type="NCBIfam" id="TIGR00566">
    <property type="entry name" value="trpG_papA"/>
    <property type="match status" value="1"/>
</dbReference>
<dbReference type="Pfam" id="PF00117">
    <property type="entry name" value="GATase"/>
    <property type="match status" value="1"/>
</dbReference>
<dbReference type="InterPro" id="IPR017926">
    <property type="entry name" value="GATASE"/>
</dbReference>